<dbReference type="EMBL" id="JBGUAW010000008">
    <property type="protein sequence ID" value="MFA9461756.1"/>
    <property type="molecule type" value="Genomic_DNA"/>
</dbReference>
<dbReference type="PANTHER" id="PTHR35089">
    <property type="entry name" value="CHAPERONE PROTEIN SKP"/>
    <property type="match status" value="1"/>
</dbReference>
<dbReference type="SUPFAM" id="SSF111384">
    <property type="entry name" value="OmpH-like"/>
    <property type="match status" value="1"/>
</dbReference>
<evidence type="ECO:0000313" key="6">
    <source>
        <dbReference type="Proteomes" id="UP001575181"/>
    </source>
</evidence>
<accession>A0ABV4TYV6</accession>
<gene>
    <name evidence="5" type="ORF">ACERLL_13090</name>
</gene>
<feature type="signal peptide" evidence="4">
    <location>
        <begin position="1"/>
        <end position="24"/>
    </location>
</feature>
<organism evidence="5 6">
    <name type="scientific">Thiohalorhabdus methylotrophus</name>
    <dbReference type="NCBI Taxonomy" id="3242694"/>
    <lineage>
        <taxon>Bacteria</taxon>
        <taxon>Pseudomonadati</taxon>
        <taxon>Pseudomonadota</taxon>
        <taxon>Gammaproteobacteria</taxon>
        <taxon>Thiohalorhabdales</taxon>
        <taxon>Thiohalorhabdaceae</taxon>
        <taxon>Thiohalorhabdus</taxon>
    </lineage>
</organism>
<dbReference type="SMART" id="SM00935">
    <property type="entry name" value="OmpH"/>
    <property type="match status" value="1"/>
</dbReference>
<dbReference type="InterPro" id="IPR005632">
    <property type="entry name" value="Chaperone_Skp"/>
</dbReference>
<evidence type="ECO:0000256" key="3">
    <source>
        <dbReference type="SAM" id="Coils"/>
    </source>
</evidence>
<proteinExistence type="inferred from homology"/>
<feature type="coiled-coil region" evidence="3">
    <location>
        <begin position="48"/>
        <end position="119"/>
    </location>
</feature>
<evidence type="ECO:0000256" key="1">
    <source>
        <dbReference type="ARBA" id="ARBA00009091"/>
    </source>
</evidence>
<keyword evidence="6" id="KW-1185">Reference proteome</keyword>
<dbReference type="Gene3D" id="3.30.910.20">
    <property type="entry name" value="Skp domain"/>
    <property type="match status" value="1"/>
</dbReference>
<dbReference type="Pfam" id="PF03938">
    <property type="entry name" value="OmpH"/>
    <property type="match status" value="1"/>
</dbReference>
<name>A0ABV4TYV6_9GAMM</name>
<dbReference type="PANTHER" id="PTHR35089:SF1">
    <property type="entry name" value="CHAPERONE PROTEIN SKP"/>
    <property type="match status" value="1"/>
</dbReference>
<keyword evidence="3" id="KW-0175">Coiled coil</keyword>
<dbReference type="InterPro" id="IPR024930">
    <property type="entry name" value="Skp_dom_sf"/>
</dbReference>
<evidence type="ECO:0000256" key="2">
    <source>
        <dbReference type="ARBA" id="ARBA00022729"/>
    </source>
</evidence>
<protein>
    <submittedName>
        <fullName evidence="5">OmpH family outer membrane protein</fullName>
    </submittedName>
</protein>
<evidence type="ECO:0000313" key="5">
    <source>
        <dbReference type="EMBL" id="MFA9461756.1"/>
    </source>
</evidence>
<sequence>MGRFLGAVFLLIAAVGLGPGAAAAAEYKIGYVDVRQVVENSSKAQAARQDLETRVQDRQAELKEKQQKIQELRKQLKQQSSLMSEEQRKQKQRELQQAMRELRRAQQAAQEDIDAQKNQVLQDLYDRVSQIINRIGENQGYDLILTGPAAMYVANRVDLTQRVLEQLNAKGGE</sequence>
<dbReference type="Proteomes" id="UP001575181">
    <property type="component" value="Unassembled WGS sequence"/>
</dbReference>
<keyword evidence="2 4" id="KW-0732">Signal</keyword>
<feature type="chain" id="PRO_5045768745" evidence="4">
    <location>
        <begin position="25"/>
        <end position="173"/>
    </location>
</feature>
<comment type="similarity">
    <text evidence="1">Belongs to the Skp family.</text>
</comment>
<dbReference type="RefSeq" id="WP_373656532.1">
    <property type="nucleotide sequence ID" value="NZ_JBGUAW010000008.1"/>
</dbReference>
<reference evidence="5 6" key="1">
    <citation type="submission" date="2024-08" db="EMBL/GenBank/DDBJ databases">
        <title>Whole-genome sequencing of halo(alkali)philic microorganisms from hypersaline lakes.</title>
        <authorList>
            <person name="Sorokin D.Y."/>
            <person name="Merkel A.Y."/>
            <person name="Messina E."/>
            <person name="Yakimov M."/>
        </authorList>
    </citation>
    <scope>NUCLEOTIDE SEQUENCE [LARGE SCALE GENOMIC DNA]</scope>
    <source>
        <strain evidence="5 6">Cl-TMA</strain>
    </source>
</reference>
<evidence type="ECO:0000256" key="4">
    <source>
        <dbReference type="SAM" id="SignalP"/>
    </source>
</evidence>
<comment type="caution">
    <text evidence="5">The sequence shown here is derived from an EMBL/GenBank/DDBJ whole genome shotgun (WGS) entry which is preliminary data.</text>
</comment>